<feature type="compositionally biased region" description="Polar residues" evidence="1">
    <location>
        <begin position="1"/>
        <end position="10"/>
    </location>
</feature>
<feature type="compositionally biased region" description="Acidic residues" evidence="1">
    <location>
        <begin position="265"/>
        <end position="281"/>
    </location>
</feature>
<comment type="caution">
    <text evidence="2">The sequence shown here is derived from an EMBL/GenBank/DDBJ whole genome shotgun (WGS) entry which is preliminary data.</text>
</comment>
<feature type="region of interest" description="Disordered" evidence="1">
    <location>
        <begin position="1"/>
        <end position="23"/>
    </location>
</feature>
<dbReference type="PATRIC" id="fig|298794.3.peg.5756"/>
<accession>A0A0J6VN82</accession>
<organism evidence="2 3">
    <name type="scientific">Methylobacterium variabile</name>
    <dbReference type="NCBI Taxonomy" id="298794"/>
    <lineage>
        <taxon>Bacteria</taxon>
        <taxon>Pseudomonadati</taxon>
        <taxon>Pseudomonadota</taxon>
        <taxon>Alphaproteobacteria</taxon>
        <taxon>Hyphomicrobiales</taxon>
        <taxon>Methylobacteriaceae</taxon>
        <taxon>Methylobacterium</taxon>
    </lineage>
</organism>
<sequence>MAVESSTDTLTKPRREGGVNLADMEPAPHTALLRQIKLGAKGEQLSAILAKLGKLDRYRKIDGDIDQEAILADARIVPGAETPAPEPKAEAAPAPAEALGPLWTEETIAAARRYREQGLLYREIAEKLTVDLGREVTKPQVNNLLSPSRQPKGEAKAEAPAPQPALYPLDFEWTEEMKRAAIDLWAAGNSYPKVATAINERFGKSFTERHISEMAHKDLWATNYLEGLKAKALAEKAQQPAARTVEEIVEAVQNPAPEGMNAQQGEDEEETKDEAAEEEIDPTAYAEMEAFVHGYLDRRGLVVLLDGGIDSLHMARPKADDFDGLADSAARPRLTRDTIRDEVERELLRCGLKTGRLDLAMRRWFRQQQATRKRQIWLGIHVRHQNLDPHFEAVRRMAEVRFAEDPGFVAASIEDLVYQCKRKMHEAPIAQPHMLSFFGKQNLGKSRLTRLIASPIKEAARKKVTLKQVVGGEKAAEMWDSNLLIIDDLDKAPDTTLGEFKSIITSEEFNFRPMRTNKFERLPNVTTLLASHDRQLMEILGDHRGMRRYNELRLKPKHEIDLTLSLALTTAIDWTAFWANVSLGDMQDEDDPSPILRRGFGDYLDQRQAEITPMDAMSSFDVWFKRKLPAAIPQINADKLGWIKGADLHGHYEETLSGLRMYDIMAQPVWGKRIRPYCFQTGVEPHGKDQVFALRKIGGKAEYKWVGTPKA</sequence>
<keyword evidence="3" id="KW-1185">Reference proteome</keyword>
<evidence type="ECO:0000313" key="3">
    <source>
        <dbReference type="Proteomes" id="UP000035955"/>
    </source>
</evidence>
<evidence type="ECO:0000313" key="2">
    <source>
        <dbReference type="EMBL" id="KMO40646.1"/>
    </source>
</evidence>
<reference evidence="2 3" key="1">
    <citation type="submission" date="2015-03" db="EMBL/GenBank/DDBJ databases">
        <title>Genome sequencing of Methylobacterium variabile DSM 16961.</title>
        <authorList>
            <person name="Chaudhry V."/>
            <person name="Patil P.B."/>
        </authorList>
    </citation>
    <scope>NUCLEOTIDE SEQUENCE [LARGE SCALE GENOMIC DNA]</scope>
    <source>
        <strain evidence="2 3">DSM 16961</strain>
    </source>
</reference>
<evidence type="ECO:0000256" key="1">
    <source>
        <dbReference type="SAM" id="MobiDB-lite"/>
    </source>
</evidence>
<gene>
    <name evidence="2" type="ORF">VQ02_07340</name>
</gene>
<proteinExistence type="predicted"/>
<protein>
    <submittedName>
        <fullName evidence="2">Uncharacterized protein</fullName>
    </submittedName>
</protein>
<name>A0A0J6VN82_9HYPH</name>
<dbReference type="SUPFAM" id="SSF52540">
    <property type="entry name" value="P-loop containing nucleoside triphosphate hydrolases"/>
    <property type="match status" value="1"/>
</dbReference>
<dbReference type="Proteomes" id="UP000035955">
    <property type="component" value="Unassembled WGS sequence"/>
</dbReference>
<feature type="region of interest" description="Disordered" evidence="1">
    <location>
        <begin position="142"/>
        <end position="162"/>
    </location>
</feature>
<dbReference type="EMBL" id="LABY01000044">
    <property type="protein sequence ID" value="KMO40646.1"/>
    <property type="molecule type" value="Genomic_DNA"/>
</dbReference>
<feature type="region of interest" description="Disordered" evidence="1">
    <location>
        <begin position="254"/>
        <end position="281"/>
    </location>
</feature>
<dbReference type="AlphaFoldDB" id="A0A0J6VN82"/>
<dbReference type="InterPro" id="IPR027417">
    <property type="entry name" value="P-loop_NTPase"/>
</dbReference>
<dbReference type="RefSeq" id="WP_048443515.1">
    <property type="nucleotide sequence ID" value="NZ_LABY01000044.1"/>
</dbReference>